<keyword evidence="1" id="KW-1133">Transmembrane helix</keyword>
<proteinExistence type="predicted"/>
<dbReference type="PANTHER" id="PTHR34219">
    <property type="entry name" value="IRON-REGULATED INNER MEMBRANE PROTEIN-RELATED"/>
    <property type="match status" value="1"/>
</dbReference>
<keyword evidence="1" id="KW-0812">Transmembrane</keyword>
<dbReference type="EMBL" id="SNXZ01000006">
    <property type="protein sequence ID" value="TDP94002.1"/>
    <property type="molecule type" value="Genomic_DNA"/>
</dbReference>
<keyword evidence="3" id="KW-1185">Reference proteome</keyword>
<dbReference type="InterPro" id="IPR005625">
    <property type="entry name" value="PepSY-ass_TM"/>
</dbReference>
<feature type="transmembrane region" description="Helical" evidence="1">
    <location>
        <begin position="46"/>
        <end position="69"/>
    </location>
</feature>
<dbReference type="OrthoDB" id="3829465at2"/>
<keyword evidence="1" id="KW-0472">Membrane</keyword>
<feature type="transmembrane region" description="Helical" evidence="1">
    <location>
        <begin position="188"/>
        <end position="214"/>
    </location>
</feature>
<evidence type="ECO:0000313" key="2">
    <source>
        <dbReference type="EMBL" id="TDP94002.1"/>
    </source>
</evidence>
<dbReference type="Proteomes" id="UP000295444">
    <property type="component" value="Unassembled WGS sequence"/>
</dbReference>
<feature type="transmembrane region" description="Helical" evidence="1">
    <location>
        <begin position="235"/>
        <end position="261"/>
    </location>
</feature>
<dbReference type="PANTHER" id="PTHR34219:SF3">
    <property type="entry name" value="BLL7967 PROTEIN"/>
    <property type="match status" value="1"/>
</dbReference>
<evidence type="ECO:0000313" key="3">
    <source>
        <dbReference type="Proteomes" id="UP000295444"/>
    </source>
</evidence>
<protein>
    <submittedName>
        <fullName evidence="2">Putative iron-regulated membrane protein</fullName>
    </submittedName>
</protein>
<feature type="transmembrane region" description="Helical" evidence="1">
    <location>
        <begin position="394"/>
        <end position="416"/>
    </location>
</feature>
<gene>
    <name evidence="2" type="ORF">EV186_106396</name>
</gene>
<dbReference type="Pfam" id="PF03929">
    <property type="entry name" value="PepSY_TM"/>
    <property type="match status" value="1"/>
</dbReference>
<dbReference type="RefSeq" id="WP_133852976.1">
    <property type="nucleotide sequence ID" value="NZ_SNXZ01000006.1"/>
</dbReference>
<evidence type="ECO:0000256" key="1">
    <source>
        <dbReference type="SAM" id="Phobius"/>
    </source>
</evidence>
<comment type="caution">
    <text evidence="2">The sequence shown here is derived from an EMBL/GenBank/DDBJ whole genome shotgun (WGS) entry which is preliminary data.</text>
</comment>
<accession>A0A4R6S328</accession>
<name>A0A4R6S328_LABRH</name>
<reference evidence="2 3" key="1">
    <citation type="submission" date="2019-03" db="EMBL/GenBank/DDBJ databases">
        <title>Genomic Encyclopedia of Type Strains, Phase IV (KMG-IV): sequencing the most valuable type-strain genomes for metagenomic binning, comparative biology and taxonomic classification.</title>
        <authorList>
            <person name="Goeker M."/>
        </authorList>
    </citation>
    <scope>NUCLEOTIDE SEQUENCE [LARGE SCALE GENOMIC DNA]</scope>
    <source>
        <strain evidence="2 3">DSM 45361</strain>
    </source>
</reference>
<dbReference type="AlphaFoldDB" id="A0A4R6S328"/>
<organism evidence="2 3">
    <name type="scientific">Labedaea rhizosphaerae</name>
    <dbReference type="NCBI Taxonomy" id="598644"/>
    <lineage>
        <taxon>Bacteria</taxon>
        <taxon>Bacillati</taxon>
        <taxon>Actinomycetota</taxon>
        <taxon>Actinomycetes</taxon>
        <taxon>Pseudonocardiales</taxon>
        <taxon>Pseudonocardiaceae</taxon>
        <taxon>Labedaea</taxon>
    </lineage>
</organism>
<sequence length="430" mass="46870">MTAEAPVDEELTRTEVAQRAPARGGRLRRWWRRRPVRRALVLTHRWTSLVLGLFLVVETTSGAVLLYHAELFRMTNPGFYQHTDSPSPVSLQQAHDIVAAAHPEFPAAWVSNDGGIIAVGDPTYATAYAVDPGTGHINGVTDLNGGVLGWLANLHDCAFTCSGYAGYASWLAATPPSPGFDWPEGTTWGALALDVLGLLMILLVVTGIITWWPGRKKLAHGFRVRTGKGRFARDYDLHNIIGIVSLPFILMWGVTGAAFYLPQVEKAWLAITGGSAPDEAKYSFAADPAPAGAPVLGIDQAAAVAVAHAPGEIRYLTTRQEGADYYSFSIAGTGYQPYGARAFFGGDQFVYVDGHDPDHVSVVDAKPQPAANTFYEKVFEPAHFGWLVNGWWRIIWFVLGLAPLALMVTALSTWLFRLGTKRRRRKAKAA</sequence>